<sequence length="404" mass="44590">MTTVSPPSKTTLALLSNIAEFSEGLKNGDAGAREGLLGACASLISELSHPPETILSLLWSQPTHLSVIRMAVEVKLFQAMEGLSGSGARSADIAAKCDKIVDAVLVGRMLRHLAAMHTVHEVGPDTYASTPVSTALAAQGYQDSVLFITDNFQPVLQAVPSYFQHHGFSSPESGIDGPFQHAYNCKGRHYFEYFQKSDPEMGRRFASMMDMWSKGRPRWFYEDYYPVKERLIFGAKNGAPFLVDAGGGSGHDIEDIRQAFDGQIPGKLVLQDRPEIIEIAKFGAGVEGMAHDFLTEQPVKGARAYYLHSIIQDWNDDVNTQILRAMVPAMERGYSKIIINDFVVPDQGAHWAQTCLDWELMAALASRHRTVGEHRKLYEGAGLKITGIWRHPQSLDSVIELELA</sequence>
<dbReference type="Proteomes" id="UP000799777">
    <property type="component" value="Unassembled WGS sequence"/>
</dbReference>
<dbReference type="Pfam" id="PF08100">
    <property type="entry name" value="Dimerisation"/>
    <property type="match status" value="1"/>
</dbReference>
<dbReference type="SUPFAM" id="SSF46785">
    <property type="entry name" value="Winged helix' DNA-binding domain"/>
    <property type="match status" value="1"/>
</dbReference>
<dbReference type="SUPFAM" id="SSF53335">
    <property type="entry name" value="S-adenosyl-L-methionine-dependent methyltransferases"/>
    <property type="match status" value="1"/>
</dbReference>
<protein>
    <submittedName>
        <fullName evidence="6">O-methyltransferase</fullName>
    </submittedName>
</protein>
<dbReference type="PANTHER" id="PTHR43712:SF17">
    <property type="entry name" value="O-METHYLTRANSFERASE"/>
    <property type="match status" value="1"/>
</dbReference>
<dbReference type="InterPro" id="IPR029063">
    <property type="entry name" value="SAM-dependent_MTases_sf"/>
</dbReference>
<evidence type="ECO:0000259" key="4">
    <source>
        <dbReference type="Pfam" id="PF00891"/>
    </source>
</evidence>
<dbReference type="InterPro" id="IPR012967">
    <property type="entry name" value="COMT_dimerisation"/>
</dbReference>
<feature type="domain" description="O-methyltransferase dimerisation" evidence="5">
    <location>
        <begin position="66"/>
        <end position="137"/>
    </location>
</feature>
<keyword evidence="1" id="KW-0489">Methyltransferase</keyword>
<dbReference type="GO" id="GO:0008171">
    <property type="term" value="F:O-methyltransferase activity"/>
    <property type="evidence" value="ECO:0007669"/>
    <property type="project" value="InterPro"/>
</dbReference>
<organism evidence="6 7">
    <name type="scientific">Setomelanomma holmii</name>
    <dbReference type="NCBI Taxonomy" id="210430"/>
    <lineage>
        <taxon>Eukaryota</taxon>
        <taxon>Fungi</taxon>
        <taxon>Dikarya</taxon>
        <taxon>Ascomycota</taxon>
        <taxon>Pezizomycotina</taxon>
        <taxon>Dothideomycetes</taxon>
        <taxon>Pleosporomycetidae</taxon>
        <taxon>Pleosporales</taxon>
        <taxon>Pleosporineae</taxon>
        <taxon>Phaeosphaeriaceae</taxon>
        <taxon>Setomelanomma</taxon>
    </lineage>
</organism>
<keyword evidence="7" id="KW-1185">Reference proteome</keyword>
<evidence type="ECO:0000256" key="3">
    <source>
        <dbReference type="ARBA" id="ARBA00022691"/>
    </source>
</evidence>
<dbReference type="GO" id="GO:0032259">
    <property type="term" value="P:methylation"/>
    <property type="evidence" value="ECO:0007669"/>
    <property type="project" value="UniProtKB-KW"/>
</dbReference>
<evidence type="ECO:0000256" key="1">
    <source>
        <dbReference type="ARBA" id="ARBA00022603"/>
    </source>
</evidence>
<dbReference type="Pfam" id="PF00891">
    <property type="entry name" value="Methyltransf_2"/>
    <property type="match status" value="1"/>
</dbReference>
<gene>
    <name evidence="6" type="ORF">EK21DRAFT_118951</name>
</gene>
<dbReference type="AlphaFoldDB" id="A0A9P4GX04"/>
<keyword evidence="2" id="KW-0808">Transferase</keyword>
<keyword evidence="3" id="KW-0949">S-adenosyl-L-methionine</keyword>
<proteinExistence type="predicted"/>
<dbReference type="Gene3D" id="3.40.50.150">
    <property type="entry name" value="Vaccinia Virus protein VP39"/>
    <property type="match status" value="1"/>
</dbReference>
<name>A0A9P4GX04_9PLEO</name>
<dbReference type="InterPro" id="IPR001077">
    <property type="entry name" value="COMT_C"/>
</dbReference>
<accession>A0A9P4GX04</accession>
<evidence type="ECO:0000313" key="6">
    <source>
        <dbReference type="EMBL" id="KAF2023244.1"/>
    </source>
</evidence>
<dbReference type="PIRSF" id="PIRSF005739">
    <property type="entry name" value="O-mtase"/>
    <property type="match status" value="1"/>
</dbReference>
<dbReference type="PANTHER" id="PTHR43712">
    <property type="entry name" value="PUTATIVE (AFU_ORTHOLOGUE AFUA_4G14580)-RELATED"/>
    <property type="match status" value="1"/>
</dbReference>
<evidence type="ECO:0000313" key="7">
    <source>
        <dbReference type="Proteomes" id="UP000799777"/>
    </source>
</evidence>
<comment type="caution">
    <text evidence="6">The sequence shown here is derived from an EMBL/GenBank/DDBJ whole genome shotgun (WGS) entry which is preliminary data.</text>
</comment>
<dbReference type="InterPro" id="IPR036390">
    <property type="entry name" value="WH_DNA-bd_sf"/>
</dbReference>
<dbReference type="EMBL" id="ML978365">
    <property type="protein sequence ID" value="KAF2023244.1"/>
    <property type="molecule type" value="Genomic_DNA"/>
</dbReference>
<evidence type="ECO:0000259" key="5">
    <source>
        <dbReference type="Pfam" id="PF08100"/>
    </source>
</evidence>
<dbReference type="InterPro" id="IPR016461">
    <property type="entry name" value="COMT-like"/>
</dbReference>
<dbReference type="InterPro" id="IPR036388">
    <property type="entry name" value="WH-like_DNA-bd_sf"/>
</dbReference>
<dbReference type="Gene3D" id="1.10.10.10">
    <property type="entry name" value="Winged helix-like DNA-binding domain superfamily/Winged helix DNA-binding domain"/>
    <property type="match status" value="1"/>
</dbReference>
<dbReference type="OrthoDB" id="1606438at2759"/>
<dbReference type="PROSITE" id="PS51683">
    <property type="entry name" value="SAM_OMT_II"/>
    <property type="match status" value="1"/>
</dbReference>
<reference evidence="6" key="1">
    <citation type="journal article" date="2020" name="Stud. Mycol.">
        <title>101 Dothideomycetes genomes: a test case for predicting lifestyles and emergence of pathogens.</title>
        <authorList>
            <person name="Haridas S."/>
            <person name="Albert R."/>
            <person name="Binder M."/>
            <person name="Bloem J."/>
            <person name="Labutti K."/>
            <person name="Salamov A."/>
            <person name="Andreopoulos B."/>
            <person name="Baker S."/>
            <person name="Barry K."/>
            <person name="Bills G."/>
            <person name="Bluhm B."/>
            <person name="Cannon C."/>
            <person name="Castanera R."/>
            <person name="Culley D."/>
            <person name="Daum C."/>
            <person name="Ezra D."/>
            <person name="Gonzalez J."/>
            <person name="Henrissat B."/>
            <person name="Kuo A."/>
            <person name="Liang C."/>
            <person name="Lipzen A."/>
            <person name="Lutzoni F."/>
            <person name="Magnuson J."/>
            <person name="Mondo S."/>
            <person name="Nolan M."/>
            <person name="Ohm R."/>
            <person name="Pangilinan J."/>
            <person name="Park H.-J."/>
            <person name="Ramirez L."/>
            <person name="Alfaro M."/>
            <person name="Sun H."/>
            <person name="Tritt A."/>
            <person name="Yoshinaga Y."/>
            <person name="Zwiers L.-H."/>
            <person name="Turgeon B."/>
            <person name="Goodwin S."/>
            <person name="Spatafora J."/>
            <person name="Crous P."/>
            <person name="Grigoriev I."/>
        </authorList>
    </citation>
    <scope>NUCLEOTIDE SEQUENCE</scope>
    <source>
        <strain evidence="6">CBS 110217</strain>
    </source>
</reference>
<feature type="domain" description="O-methyltransferase C-terminal" evidence="4">
    <location>
        <begin position="238"/>
        <end position="383"/>
    </location>
</feature>
<evidence type="ECO:0000256" key="2">
    <source>
        <dbReference type="ARBA" id="ARBA00022679"/>
    </source>
</evidence>